<dbReference type="AlphaFoldDB" id="A0A2N5GGC9"/>
<protein>
    <submittedName>
        <fullName evidence="1">Uncharacterized protein</fullName>
    </submittedName>
</protein>
<dbReference type="OrthoDB" id="1907273at2"/>
<accession>A0A2N5GGC9</accession>
<evidence type="ECO:0000313" key="3">
    <source>
        <dbReference type="Proteomes" id="UP000234951"/>
    </source>
</evidence>
<comment type="caution">
    <text evidence="1">The sequence shown here is derived from an EMBL/GenBank/DDBJ whole genome shotgun (WGS) entry which is preliminary data.</text>
</comment>
<evidence type="ECO:0000313" key="2">
    <source>
        <dbReference type="EMBL" id="PLR88292.1"/>
    </source>
</evidence>
<gene>
    <name evidence="1" type="ORF">CU635_21175</name>
    <name evidence="2" type="ORF">CVD25_22825</name>
</gene>
<dbReference type="Proteomes" id="UP000234951">
    <property type="component" value="Unassembled WGS sequence"/>
</dbReference>
<evidence type="ECO:0000313" key="1">
    <source>
        <dbReference type="EMBL" id="PLR79793.1"/>
    </source>
</evidence>
<organism evidence="1 3">
    <name type="scientific">Bacillus canaveralius</name>
    <dbReference type="NCBI Taxonomy" id="1403243"/>
    <lineage>
        <taxon>Bacteria</taxon>
        <taxon>Bacillati</taxon>
        <taxon>Bacillota</taxon>
        <taxon>Bacilli</taxon>
        <taxon>Bacillales</taxon>
        <taxon>Bacillaceae</taxon>
        <taxon>Bacillus</taxon>
    </lineage>
</organism>
<dbReference type="EMBL" id="PGVA01000073">
    <property type="protein sequence ID" value="PLR79793.1"/>
    <property type="molecule type" value="Genomic_DNA"/>
</dbReference>
<reference evidence="1 3" key="1">
    <citation type="submission" date="2017-11" db="EMBL/GenBank/DDBJ databases">
        <title>Comparitive Functional Genomics of Dry Heat Resistant strains isolated from the Viking Spacecraft.</title>
        <authorList>
            <person name="Seuylemezian A."/>
            <person name="Cooper K."/>
            <person name="Vaishampayan P."/>
        </authorList>
    </citation>
    <scope>NUCLEOTIDE SEQUENCE [LARGE SCALE GENOMIC DNA]</scope>
    <source>
        <strain evidence="1 3">M4.6</strain>
    </source>
</reference>
<proteinExistence type="predicted"/>
<name>A0A2N5GGC9_9BACI</name>
<sequence>MLRNSKDRISLPGNLRGRSIHLNVIPTVCNLRNMLEKLIAANGDVSQLRQWDKRSFNAYQIEKIKLDIMFSTPEHRIELLKKHILSLHPNEIGASCIDIYLVAFVAQRYGAGKQRFFEYVKRSGISDKENSAHAIWQVGKGDGVYLGILNNDGTVRDWEFFEQWINGS</sequence>
<reference evidence="2 4" key="2">
    <citation type="submission" date="2017-12" db="EMBL/GenBank/DDBJ databases">
        <title>Comparative Functional Genomics of Dry Heat Resistant strains isolated from the Viking Spacecraft.</title>
        <authorList>
            <person name="Seuylemezian A."/>
            <person name="Cooper K."/>
            <person name="Vaishampayan P."/>
        </authorList>
    </citation>
    <scope>NUCLEOTIDE SEQUENCE [LARGE SCALE GENOMIC DNA]</scope>
    <source>
        <strain evidence="2 4">ATCC 29669</strain>
    </source>
</reference>
<keyword evidence="4" id="KW-1185">Reference proteome</keyword>
<dbReference type="EMBL" id="PGVD01000107">
    <property type="protein sequence ID" value="PLR88292.1"/>
    <property type="molecule type" value="Genomic_DNA"/>
</dbReference>
<dbReference type="Proteomes" id="UP000235114">
    <property type="component" value="Unassembled WGS sequence"/>
</dbReference>
<evidence type="ECO:0000313" key="4">
    <source>
        <dbReference type="Proteomes" id="UP000235114"/>
    </source>
</evidence>